<dbReference type="SUPFAM" id="SSF47413">
    <property type="entry name" value="lambda repressor-like DNA-binding domains"/>
    <property type="match status" value="1"/>
</dbReference>
<dbReference type="InterPro" id="IPR001387">
    <property type="entry name" value="Cro/C1-type_HTH"/>
</dbReference>
<evidence type="ECO:0000313" key="3">
    <source>
        <dbReference type="Proteomes" id="UP000587002"/>
    </source>
</evidence>
<keyword evidence="3" id="KW-1185">Reference proteome</keyword>
<dbReference type="SMART" id="SM00530">
    <property type="entry name" value="HTH_XRE"/>
    <property type="match status" value="1"/>
</dbReference>
<dbReference type="GO" id="GO:0003677">
    <property type="term" value="F:DNA binding"/>
    <property type="evidence" value="ECO:0007669"/>
    <property type="project" value="InterPro"/>
</dbReference>
<comment type="caution">
    <text evidence="2">The sequence shown here is derived from an EMBL/GenBank/DDBJ whole genome shotgun (WGS) entry which is preliminary data.</text>
</comment>
<dbReference type="Pfam" id="PF19054">
    <property type="entry name" value="DUF5753"/>
    <property type="match status" value="1"/>
</dbReference>
<reference evidence="2 3" key="1">
    <citation type="submission" date="2020-07" db="EMBL/GenBank/DDBJ databases">
        <title>Sequencing the genomes of 1000 actinobacteria strains.</title>
        <authorList>
            <person name="Klenk H.-P."/>
        </authorList>
    </citation>
    <scope>NUCLEOTIDE SEQUENCE [LARGE SCALE GENOMIC DNA]</scope>
    <source>
        <strain evidence="2 3">DSM 44065</strain>
    </source>
</reference>
<sequence length="285" mass="31452">MTRTTGGSPKARIVGAELRRAREEHDVGVRELARRLGMDHSKLSRCESGKTAASPEFVASVLAALGVPEAERERVIELARGADRTNWLSPGLPSADHELTTLIEFEKTASEITEVSPFVISGLLQTSNYARAVMTSGTESPGDLETRVTLRVGRRDVLTRKKGPRFTFLVMETALRTKIGGPVVMADQLRQVVTMSEWPSVTVRVIPADLNIWHPALHGSYILFEFPKADPIVHLEQYASAVFLHEREQTDAYRSATDTLRGLAMSPDDSVKLIAEVAEEMENMT</sequence>
<proteinExistence type="predicted"/>
<gene>
    <name evidence="2" type="ORF">HNR68_004170</name>
</gene>
<organism evidence="2 3">
    <name type="scientific">Saccharopolyspora hordei</name>
    <dbReference type="NCBI Taxonomy" id="1838"/>
    <lineage>
        <taxon>Bacteria</taxon>
        <taxon>Bacillati</taxon>
        <taxon>Actinomycetota</taxon>
        <taxon>Actinomycetes</taxon>
        <taxon>Pseudonocardiales</taxon>
        <taxon>Pseudonocardiaceae</taxon>
        <taxon>Saccharopolyspora</taxon>
    </lineage>
</organism>
<evidence type="ECO:0000259" key="1">
    <source>
        <dbReference type="PROSITE" id="PS50943"/>
    </source>
</evidence>
<dbReference type="Proteomes" id="UP000587002">
    <property type="component" value="Unassembled WGS sequence"/>
</dbReference>
<dbReference type="Gene3D" id="1.10.260.40">
    <property type="entry name" value="lambda repressor-like DNA-binding domains"/>
    <property type="match status" value="1"/>
</dbReference>
<evidence type="ECO:0000313" key="2">
    <source>
        <dbReference type="EMBL" id="NYI85540.1"/>
    </source>
</evidence>
<protein>
    <submittedName>
        <fullName evidence="2">Transcriptional regulator with XRE-family HTH domain</fullName>
    </submittedName>
</protein>
<dbReference type="RefSeq" id="WP_179723431.1">
    <property type="nucleotide sequence ID" value="NZ_BAABFH010000001.1"/>
</dbReference>
<dbReference type="PROSITE" id="PS50943">
    <property type="entry name" value="HTH_CROC1"/>
    <property type="match status" value="1"/>
</dbReference>
<feature type="domain" description="HTH cro/C1-type" evidence="1">
    <location>
        <begin position="18"/>
        <end position="72"/>
    </location>
</feature>
<dbReference type="CDD" id="cd00093">
    <property type="entry name" value="HTH_XRE"/>
    <property type="match status" value="1"/>
</dbReference>
<dbReference type="AlphaFoldDB" id="A0A853ASW0"/>
<dbReference type="InterPro" id="IPR010982">
    <property type="entry name" value="Lambda_DNA-bd_dom_sf"/>
</dbReference>
<dbReference type="Pfam" id="PF13560">
    <property type="entry name" value="HTH_31"/>
    <property type="match status" value="1"/>
</dbReference>
<dbReference type="EMBL" id="JACCFJ010000001">
    <property type="protein sequence ID" value="NYI85540.1"/>
    <property type="molecule type" value="Genomic_DNA"/>
</dbReference>
<dbReference type="InterPro" id="IPR043917">
    <property type="entry name" value="DUF5753"/>
</dbReference>
<name>A0A853ASW0_9PSEU</name>
<accession>A0A853ASW0</accession>